<name>A0A9Q1RBL0_9SOLA</name>
<dbReference type="Proteomes" id="UP001152561">
    <property type="component" value="Unassembled WGS sequence"/>
</dbReference>
<comment type="caution">
    <text evidence="1">The sequence shown here is derived from an EMBL/GenBank/DDBJ whole genome shotgun (WGS) entry which is preliminary data.</text>
</comment>
<keyword evidence="2" id="KW-1185">Reference proteome</keyword>
<evidence type="ECO:0000313" key="2">
    <source>
        <dbReference type="Proteomes" id="UP001152561"/>
    </source>
</evidence>
<gene>
    <name evidence="1" type="ORF">K7X08_032813</name>
</gene>
<reference evidence="2" key="1">
    <citation type="journal article" date="2023" name="Proc. Natl. Acad. Sci. U.S.A.">
        <title>Genomic and structural basis for evolution of tropane alkaloid biosynthesis.</title>
        <authorList>
            <person name="Wanga Y.-J."/>
            <person name="Taina T."/>
            <person name="Yua J.-Y."/>
            <person name="Lia J."/>
            <person name="Xua B."/>
            <person name="Chenc J."/>
            <person name="D'Auriad J.C."/>
            <person name="Huanga J.-P."/>
            <person name="Huanga S.-X."/>
        </authorList>
    </citation>
    <scope>NUCLEOTIDE SEQUENCE [LARGE SCALE GENOMIC DNA]</scope>
    <source>
        <strain evidence="2">cv. KIB-2019</strain>
    </source>
</reference>
<protein>
    <submittedName>
        <fullName evidence="1">Uncharacterized protein</fullName>
    </submittedName>
</protein>
<proteinExistence type="predicted"/>
<sequence length="87" mass="9508">MGVEERPKFELNPLCNSSQLFALLSSSLPLSAAKESNFLKDRRNTCDVTTNSIVLHVLEEIIPSFSNRATEGVVGRVVPSEASKAFI</sequence>
<evidence type="ECO:0000313" key="1">
    <source>
        <dbReference type="EMBL" id="KAJ8549106.1"/>
    </source>
</evidence>
<dbReference type="OrthoDB" id="767974at2759"/>
<dbReference type="AlphaFoldDB" id="A0A9Q1RBL0"/>
<dbReference type="EMBL" id="JAJAGQ010000011">
    <property type="protein sequence ID" value="KAJ8549106.1"/>
    <property type="molecule type" value="Genomic_DNA"/>
</dbReference>
<accession>A0A9Q1RBL0</accession>
<organism evidence="1 2">
    <name type="scientific">Anisodus acutangulus</name>
    <dbReference type="NCBI Taxonomy" id="402998"/>
    <lineage>
        <taxon>Eukaryota</taxon>
        <taxon>Viridiplantae</taxon>
        <taxon>Streptophyta</taxon>
        <taxon>Embryophyta</taxon>
        <taxon>Tracheophyta</taxon>
        <taxon>Spermatophyta</taxon>
        <taxon>Magnoliopsida</taxon>
        <taxon>eudicotyledons</taxon>
        <taxon>Gunneridae</taxon>
        <taxon>Pentapetalae</taxon>
        <taxon>asterids</taxon>
        <taxon>lamiids</taxon>
        <taxon>Solanales</taxon>
        <taxon>Solanaceae</taxon>
        <taxon>Solanoideae</taxon>
        <taxon>Hyoscyameae</taxon>
        <taxon>Anisodus</taxon>
    </lineage>
</organism>